<evidence type="ECO:0000256" key="1">
    <source>
        <dbReference type="SAM" id="MobiDB-lite"/>
    </source>
</evidence>
<dbReference type="AlphaFoldDB" id="A0AAW4VZ41"/>
<name>A0AAW4VZ41_9FIRM</name>
<dbReference type="EMBL" id="JAJEPX010000007">
    <property type="protein sequence ID" value="MCC2176266.1"/>
    <property type="molecule type" value="Genomic_DNA"/>
</dbReference>
<sequence>MYYREISAARTELAQGTEAKVRAQNFRKAPRQRDRSLRKEPRQCDRSLHKEPQL</sequence>
<proteinExistence type="predicted"/>
<accession>A0AAW4VZ41</accession>
<evidence type="ECO:0000313" key="2">
    <source>
        <dbReference type="EMBL" id="MCC2176266.1"/>
    </source>
</evidence>
<reference evidence="2 3" key="1">
    <citation type="submission" date="2021-10" db="EMBL/GenBank/DDBJ databases">
        <title>Anaerobic single-cell dispensing facilitates the cultivation of human gut bacteria.</title>
        <authorList>
            <person name="Afrizal A."/>
        </authorList>
    </citation>
    <scope>NUCLEOTIDE SEQUENCE [LARGE SCALE GENOMIC DNA]</scope>
    <source>
        <strain evidence="2 3">CLA-AA-H270</strain>
    </source>
</reference>
<keyword evidence="3" id="KW-1185">Reference proteome</keyword>
<evidence type="ECO:0000313" key="3">
    <source>
        <dbReference type="Proteomes" id="UP001298753"/>
    </source>
</evidence>
<comment type="caution">
    <text evidence="2">The sequence shown here is derived from an EMBL/GenBank/DDBJ whole genome shotgun (WGS) entry which is preliminary data.</text>
</comment>
<organism evidence="2 3">
    <name type="scientific">Agathobaculum butyriciproducens</name>
    <dbReference type="NCBI Taxonomy" id="1628085"/>
    <lineage>
        <taxon>Bacteria</taxon>
        <taxon>Bacillati</taxon>
        <taxon>Bacillota</taxon>
        <taxon>Clostridia</taxon>
        <taxon>Eubacteriales</taxon>
        <taxon>Butyricicoccaceae</taxon>
        <taxon>Agathobaculum</taxon>
    </lineage>
</organism>
<dbReference type="Proteomes" id="UP001298753">
    <property type="component" value="Unassembled WGS sequence"/>
</dbReference>
<protein>
    <submittedName>
        <fullName evidence="2">Uncharacterized protein</fullName>
    </submittedName>
</protein>
<gene>
    <name evidence="2" type="ORF">LKD22_03855</name>
</gene>
<feature type="compositionally biased region" description="Basic and acidic residues" evidence="1">
    <location>
        <begin position="31"/>
        <end position="54"/>
    </location>
</feature>
<feature type="region of interest" description="Disordered" evidence="1">
    <location>
        <begin position="13"/>
        <end position="54"/>
    </location>
</feature>